<dbReference type="KEGG" id="pmuc:ING2E5A_0014"/>
<dbReference type="STRING" id="1642646.ING2E5A_0014"/>
<reference evidence="7 8" key="1">
    <citation type="submission" date="2016-08" db="EMBL/GenBank/DDBJ databases">
        <authorList>
            <person name="Seilhamer J.J."/>
        </authorList>
    </citation>
    <scope>NUCLEOTIDE SEQUENCE [LARGE SCALE GENOMIC DNA]</scope>
    <source>
        <strain evidence="7">ING2-E5A</strain>
    </source>
</reference>
<feature type="domain" description="VWFA" evidence="6">
    <location>
        <begin position="91"/>
        <end position="291"/>
    </location>
</feature>
<dbReference type="PANTHER" id="PTHR22550:SF5">
    <property type="entry name" value="LEUCINE ZIPPER PROTEIN 4"/>
    <property type="match status" value="1"/>
</dbReference>
<keyword evidence="3 5" id="KW-1133">Transmembrane helix</keyword>
<gene>
    <name evidence="7" type="ORF">ING2E5A_0014</name>
</gene>
<evidence type="ECO:0000256" key="4">
    <source>
        <dbReference type="ARBA" id="ARBA00023136"/>
    </source>
</evidence>
<dbReference type="Gene3D" id="3.40.50.410">
    <property type="entry name" value="von Willebrand factor, type A domain"/>
    <property type="match status" value="1"/>
</dbReference>
<keyword evidence="1" id="KW-1003">Cell membrane</keyword>
<dbReference type="EMBL" id="LT608328">
    <property type="protein sequence ID" value="SCM55102.1"/>
    <property type="molecule type" value="Genomic_DNA"/>
</dbReference>
<keyword evidence="8" id="KW-1185">Reference proteome</keyword>
<feature type="transmembrane region" description="Helical" evidence="5">
    <location>
        <begin position="6"/>
        <end position="26"/>
    </location>
</feature>
<dbReference type="InterPro" id="IPR050768">
    <property type="entry name" value="UPF0353/GerABKA_families"/>
</dbReference>
<dbReference type="Pfam" id="PF13519">
    <property type="entry name" value="VWA_2"/>
    <property type="match status" value="1"/>
</dbReference>
<sequence>MFRFENPEYLYLFIAMPFLVALYIYLNIRKRNDVKRLGVLSTVKRMMPELSLKRSYLKFWLIFAALCAGIFMIARPQFGTKVETVEKEGIELVIAIDVSNSMLARDVTPDRLSRAKQILSRIIDVRKNDKVALIVFAGEAYVQMPLTSDTQSAKLFLNTIDPSLVPVQGTAIAEAIRLGMNSFSGDQDVDKAMIIITDGEDHEGNANEAARQASEAGIMVNVLGIGSVEGTPVPESEYSNNFRTDSEGRVVVSRLNEQMAQEIAQNGKGLYVQADNSNTAIRALESELNELETKKSATLTYSEYDEKFPLFAWILLIILIVEFLIYDKKNPLFKNIRLFR</sequence>
<dbReference type="AlphaFoldDB" id="A0A1G4G344"/>
<name>A0A1G4G344_9BACT</name>
<dbReference type="PROSITE" id="PS50234">
    <property type="entry name" value="VWFA"/>
    <property type="match status" value="1"/>
</dbReference>
<accession>A0A1G4G344</accession>
<feature type="transmembrane region" description="Helical" evidence="5">
    <location>
        <begin position="308"/>
        <end position="326"/>
    </location>
</feature>
<evidence type="ECO:0000259" key="6">
    <source>
        <dbReference type="PROSITE" id="PS50234"/>
    </source>
</evidence>
<evidence type="ECO:0000256" key="3">
    <source>
        <dbReference type="ARBA" id="ARBA00022989"/>
    </source>
</evidence>
<feature type="transmembrane region" description="Helical" evidence="5">
    <location>
        <begin position="55"/>
        <end position="74"/>
    </location>
</feature>
<evidence type="ECO:0000313" key="8">
    <source>
        <dbReference type="Proteomes" id="UP000178485"/>
    </source>
</evidence>
<evidence type="ECO:0000313" key="7">
    <source>
        <dbReference type="EMBL" id="SCM55102.1"/>
    </source>
</evidence>
<evidence type="ECO:0000256" key="2">
    <source>
        <dbReference type="ARBA" id="ARBA00022692"/>
    </source>
</evidence>
<protein>
    <submittedName>
        <fullName evidence="7">UPF0353 protein</fullName>
    </submittedName>
</protein>
<dbReference type="InterPro" id="IPR002035">
    <property type="entry name" value="VWF_A"/>
</dbReference>
<dbReference type="InterPro" id="IPR036465">
    <property type="entry name" value="vWFA_dom_sf"/>
</dbReference>
<evidence type="ECO:0000256" key="5">
    <source>
        <dbReference type="SAM" id="Phobius"/>
    </source>
</evidence>
<proteinExistence type="predicted"/>
<dbReference type="Proteomes" id="UP000178485">
    <property type="component" value="Chromosome i"/>
</dbReference>
<dbReference type="SUPFAM" id="SSF53300">
    <property type="entry name" value="vWA-like"/>
    <property type="match status" value="1"/>
</dbReference>
<organism evidence="7 8">
    <name type="scientific">Petrimonas mucosa</name>
    <dbReference type="NCBI Taxonomy" id="1642646"/>
    <lineage>
        <taxon>Bacteria</taxon>
        <taxon>Pseudomonadati</taxon>
        <taxon>Bacteroidota</taxon>
        <taxon>Bacteroidia</taxon>
        <taxon>Bacteroidales</taxon>
        <taxon>Dysgonomonadaceae</taxon>
        <taxon>Petrimonas</taxon>
    </lineage>
</organism>
<dbReference type="RefSeq" id="WP_071135652.1">
    <property type="nucleotide sequence ID" value="NZ_DUQN01000076.1"/>
</dbReference>
<keyword evidence="2 5" id="KW-0812">Transmembrane</keyword>
<dbReference type="SMART" id="SM00327">
    <property type="entry name" value="VWA"/>
    <property type="match status" value="1"/>
</dbReference>
<dbReference type="PANTHER" id="PTHR22550">
    <property type="entry name" value="SPORE GERMINATION PROTEIN"/>
    <property type="match status" value="1"/>
</dbReference>
<evidence type="ECO:0000256" key="1">
    <source>
        <dbReference type="ARBA" id="ARBA00022475"/>
    </source>
</evidence>
<keyword evidence="4 5" id="KW-0472">Membrane</keyword>